<dbReference type="NCBIfam" id="TIGR00213">
    <property type="entry name" value="GmhB_yaeD"/>
    <property type="match status" value="1"/>
</dbReference>
<dbReference type="EMBL" id="UGHZ01000001">
    <property type="protein sequence ID" value="STP09107.1"/>
    <property type="molecule type" value="Genomic_DNA"/>
</dbReference>
<evidence type="ECO:0000256" key="1">
    <source>
        <dbReference type="ARBA" id="ARBA00001946"/>
    </source>
</evidence>
<feature type="binding site" evidence="12">
    <location>
        <position position="92"/>
    </location>
    <ligand>
        <name>Zn(2+)</name>
        <dbReference type="ChEBI" id="CHEBI:29105"/>
    </ligand>
</feature>
<evidence type="ECO:0000256" key="8">
    <source>
        <dbReference type="ARBA" id="ARBA00031828"/>
    </source>
</evidence>
<protein>
    <recommendedName>
        <fullName evidence="8 9">D,D-heptose 1,7-bisphosphate phosphatase</fullName>
        <ecNumber evidence="9">3.1.3.-</ecNumber>
    </recommendedName>
</protein>
<evidence type="ECO:0000256" key="10">
    <source>
        <dbReference type="PIRSR" id="PIRSR004682-1"/>
    </source>
</evidence>
<feature type="binding site" evidence="12">
    <location>
        <position position="90"/>
    </location>
    <ligand>
        <name>Zn(2+)</name>
        <dbReference type="ChEBI" id="CHEBI:29105"/>
    </ligand>
</feature>
<comment type="cofactor">
    <cofactor evidence="12">
        <name>Zn(2+)</name>
        <dbReference type="ChEBI" id="CHEBI:29105"/>
    </cofactor>
</comment>
<accession>A0A377JN48</accession>
<evidence type="ECO:0000256" key="11">
    <source>
        <dbReference type="PIRSR" id="PIRSR004682-3"/>
    </source>
</evidence>
<feature type="site" description="Stabilizes the phosphoryl group" evidence="11">
    <location>
        <position position="102"/>
    </location>
</feature>
<dbReference type="InterPro" id="IPR006439">
    <property type="entry name" value="HAD-SF_hydro_IA"/>
</dbReference>
<feature type="site" description="Contributes to substrate recognition" evidence="11">
    <location>
        <position position="101"/>
    </location>
</feature>
<dbReference type="InterPro" id="IPR036412">
    <property type="entry name" value="HAD-like_sf"/>
</dbReference>
<dbReference type="InterPro" id="IPR006549">
    <property type="entry name" value="HAD-SF_hydro_IIIA"/>
</dbReference>
<feature type="active site" description="Proton donor" evidence="10">
    <location>
        <position position="10"/>
    </location>
</feature>
<proteinExistence type="inferred from homology"/>
<feature type="site" description="Stabilizes the phosphoryl group" evidence="11">
    <location>
        <position position="50"/>
    </location>
</feature>
<dbReference type="SUPFAM" id="SSF56784">
    <property type="entry name" value="HAD-like"/>
    <property type="match status" value="1"/>
</dbReference>
<dbReference type="RefSeq" id="WP_115025872.1">
    <property type="nucleotide sequence ID" value="NZ_UGHZ01000001.1"/>
</dbReference>
<dbReference type="GO" id="GO:0016791">
    <property type="term" value="F:phosphatase activity"/>
    <property type="evidence" value="ECO:0007669"/>
    <property type="project" value="InterPro"/>
</dbReference>
<dbReference type="Gene3D" id="3.40.50.1000">
    <property type="entry name" value="HAD superfamily/HAD-like"/>
    <property type="match status" value="1"/>
</dbReference>
<keyword evidence="5 12" id="KW-0479">Metal-binding</keyword>
<evidence type="ECO:0000256" key="12">
    <source>
        <dbReference type="PIRSR" id="PIRSR004682-4"/>
    </source>
</evidence>
<comment type="subunit">
    <text evidence="3">Monomer.</text>
</comment>
<feature type="binding site" evidence="12">
    <location>
        <position position="98"/>
    </location>
    <ligand>
        <name>Zn(2+)</name>
        <dbReference type="ChEBI" id="CHEBI:29105"/>
    </ligand>
</feature>
<evidence type="ECO:0000313" key="14">
    <source>
        <dbReference type="Proteomes" id="UP000255335"/>
    </source>
</evidence>
<sequence length="181" mass="21057">MRKCAFFDRDGVINEDLGYVYKQKDFIFCDGLFELLKTLKKQNYLLLVMTNQSGIARGYYTQEDLFILHQYMQDTLTHKLGFCFDRIYHCPHLPSQNCECRKPNIGMVKAALKDFEIDLKQSFFVGDNITDMQCAENAGIWGKFLLQKDEKNTESSQHSIKNLQKISTLHQLHSIIQANES</sequence>
<dbReference type="Proteomes" id="UP000255335">
    <property type="component" value="Unassembled WGS sequence"/>
</dbReference>
<dbReference type="InterPro" id="IPR006543">
    <property type="entry name" value="Histidinol-phos"/>
</dbReference>
<dbReference type="NCBIfam" id="TIGR01549">
    <property type="entry name" value="HAD-SF-IA-v1"/>
    <property type="match status" value="1"/>
</dbReference>
<dbReference type="NCBIfam" id="TIGR01656">
    <property type="entry name" value="Histidinol-ppas"/>
    <property type="match status" value="1"/>
</dbReference>
<keyword evidence="12" id="KW-0862">Zinc</keyword>
<evidence type="ECO:0000313" key="13">
    <source>
        <dbReference type="EMBL" id="STP09107.1"/>
    </source>
</evidence>
<dbReference type="CDD" id="cd07503">
    <property type="entry name" value="HAD_HisB-N"/>
    <property type="match status" value="1"/>
</dbReference>
<evidence type="ECO:0000256" key="4">
    <source>
        <dbReference type="ARBA" id="ARBA00022490"/>
    </source>
</evidence>
<keyword evidence="12" id="KW-0460">Magnesium</keyword>
<dbReference type="InterPro" id="IPR013954">
    <property type="entry name" value="PNK3P"/>
</dbReference>
<gene>
    <name evidence="13" type="primary">gmhB</name>
    <name evidence="13" type="ORF">NCTC12221_00537</name>
</gene>
<evidence type="ECO:0000256" key="7">
    <source>
        <dbReference type="ARBA" id="ARBA00023277"/>
    </source>
</evidence>
<dbReference type="PANTHER" id="PTHR42891">
    <property type="entry name" value="D-GLYCERO-BETA-D-MANNO-HEPTOSE-1,7-BISPHOSPHATE 7-PHOSPHATASE"/>
    <property type="match status" value="1"/>
</dbReference>
<dbReference type="GO" id="GO:0005737">
    <property type="term" value="C:cytoplasm"/>
    <property type="evidence" value="ECO:0007669"/>
    <property type="project" value="UniProtKB-SubCell"/>
</dbReference>
<keyword evidence="6 9" id="KW-0378">Hydrolase</keyword>
<feature type="binding site" evidence="12">
    <location>
        <position position="8"/>
    </location>
    <ligand>
        <name>Mg(2+)</name>
        <dbReference type="ChEBI" id="CHEBI:18420"/>
    </ligand>
</feature>
<keyword evidence="4 9" id="KW-0963">Cytoplasm</keyword>
<evidence type="ECO:0000256" key="2">
    <source>
        <dbReference type="ARBA" id="ARBA00004496"/>
    </source>
</evidence>
<evidence type="ECO:0000256" key="3">
    <source>
        <dbReference type="ARBA" id="ARBA00011245"/>
    </source>
</evidence>
<dbReference type="PANTHER" id="PTHR42891:SF1">
    <property type="entry name" value="D-GLYCERO-BETA-D-MANNO-HEPTOSE-1,7-BISPHOSPHATE 7-PHOSPHATASE"/>
    <property type="match status" value="1"/>
</dbReference>
<feature type="binding site" evidence="12">
    <location>
        <position position="10"/>
    </location>
    <ligand>
        <name>Mg(2+)</name>
        <dbReference type="ChEBI" id="CHEBI:18420"/>
    </ligand>
</feature>
<dbReference type="InterPro" id="IPR023214">
    <property type="entry name" value="HAD_sf"/>
</dbReference>
<dbReference type="AlphaFoldDB" id="A0A377JN48"/>
<evidence type="ECO:0000256" key="6">
    <source>
        <dbReference type="ARBA" id="ARBA00022801"/>
    </source>
</evidence>
<feature type="binding site" evidence="12">
    <location>
        <position position="100"/>
    </location>
    <ligand>
        <name>Zn(2+)</name>
        <dbReference type="ChEBI" id="CHEBI:29105"/>
    </ligand>
</feature>
<dbReference type="EC" id="3.1.3.-" evidence="9"/>
<comment type="similarity">
    <text evidence="9">Belongs to the gmhB family.</text>
</comment>
<evidence type="ECO:0000256" key="9">
    <source>
        <dbReference type="PIRNR" id="PIRNR004682"/>
    </source>
</evidence>
<keyword evidence="7 9" id="KW-0119">Carbohydrate metabolism</keyword>
<comment type="subcellular location">
    <subcellularLocation>
        <location evidence="2 9">Cytoplasm</location>
    </subcellularLocation>
</comment>
<dbReference type="GO" id="GO:0005975">
    <property type="term" value="P:carbohydrate metabolic process"/>
    <property type="evidence" value="ECO:0007669"/>
    <property type="project" value="InterPro"/>
</dbReference>
<dbReference type="Pfam" id="PF08645">
    <property type="entry name" value="PNK3P"/>
    <property type="match status" value="1"/>
</dbReference>
<dbReference type="InterPro" id="IPR004446">
    <property type="entry name" value="Heptose_bisP_phosphatase"/>
</dbReference>
<dbReference type="PIRSF" id="PIRSF004682">
    <property type="entry name" value="GmhB"/>
    <property type="match status" value="1"/>
</dbReference>
<name>A0A377JN48_9HELI</name>
<feature type="active site" description="Nucleophile" evidence="10">
    <location>
        <position position="8"/>
    </location>
</feature>
<evidence type="ECO:0000256" key="5">
    <source>
        <dbReference type="ARBA" id="ARBA00022723"/>
    </source>
</evidence>
<dbReference type="NCBIfam" id="TIGR01662">
    <property type="entry name" value="HAD-SF-IIIA"/>
    <property type="match status" value="1"/>
</dbReference>
<reference evidence="13 14" key="1">
    <citation type="submission" date="2018-06" db="EMBL/GenBank/DDBJ databases">
        <authorList>
            <consortium name="Pathogen Informatics"/>
            <person name="Doyle S."/>
        </authorList>
    </citation>
    <scope>NUCLEOTIDE SEQUENCE [LARGE SCALE GENOMIC DNA]</scope>
    <source>
        <strain evidence="13 14">NCTC12221</strain>
    </source>
</reference>
<organism evidence="13 14">
    <name type="scientific">Helicobacter cinaedi</name>
    <dbReference type="NCBI Taxonomy" id="213"/>
    <lineage>
        <taxon>Bacteria</taxon>
        <taxon>Pseudomonadati</taxon>
        <taxon>Campylobacterota</taxon>
        <taxon>Epsilonproteobacteria</taxon>
        <taxon>Campylobacterales</taxon>
        <taxon>Helicobacteraceae</taxon>
        <taxon>Helicobacter</taxon>
    </lineage>
</organism>
<dbReference type="GO" id="GO:0046872">
    <property type="term" value="F:metal ion binding"/>
    <property type="evidence" value="ECO:0007669"/>
    <property type="project" value="UniProtKB-KW"/>
</dbReference>
<feature type="binding site" evidence="12">
    <location>
        <position position="127"/>
    </location>
    <ligand>
        <name>Mg(2+)</name>
        <dbReference type="ChEBI" id="CHEBI:18420"/>
    </ligand>
</feature>
<comment type="cofactor">
    <cofactor evidence="1 12">
        <name>Mg(2+)</name>
        <dbReference type="ChEBI" id="CHEBI:18420"/>
    </cofactor>
</comment>